<dbReference type="AlphaFoldDB" id="A0A382B115"/>
<keyword evidence="4" id="KW-0472">Membrane</keyword>
<dbReference type="InterPro" id="IPR036909">
    <property type="entry name" value="Cyt_c-like_dom_sf"/>
</dbReference>
<proteinExistence type="predicted"/>
<dbReference type="Gene3D" id="1.10.760.10">
    <property type="entry name" value="Cytochrome c-like domain"/>
    <property type="match status" value="1"/>
</dbReference>
<evidence type="ECO:0000256" key="3">
    <source>
        <dbReference type="ARBA" id="ARBA00023004"/>
    </source>
</evidence>
<keyword evidence="1" id="KW-0349">Heme</keyword>
<keyword evidence="2" id="KW-0479">Metal-binding</keyword>
<evidence type="ECO:0000313" key="6">
    <source>
        <dbReference type="EMBL" id="SVB07399.1"/>
    </source>
</evidence>
<dbReference type="SUPFAM" id="SSF46626">
    <property type="entry name" value="Cytochrome c"/>
    <property type="match status" value="1"/>
</dbReference>
<dbReference type="InterPro" id="IPR009056">
    <property type="entry name" value="Cyt_c-like_dom"/>
</dbReference>
<evidence type="ECO:0000256" key="4">
    <source>
        <dbReference type="SAM" id="Phobius"/>
    </source>
</evidence>
<keyword evidence="3" id="KW-0408">Iron</keyword>
<reference evidence="6" key="1">
    <citation type="submission" date="2018-05" db="EMBL/GenBank/DDBJ databases">
        <authorList>
            <person name="Lanie J.A."/>
            <person name="Ng W.-L."/>
            <person name="Kazmierczak K.M."/>
            <person name="Andrzejewski T.M."/>
            <person name="Davidsen T.M."/>
            <person name="Wayne K.J."/>
            <person name="Tettelin H."/>
            <person name="Glass J.I."/>
            <person name="Rusch D."/>
            <person name="Podicherti R."/>
            <person name="Tsui H.-C.T."/>
            <person name="Winkler M.E."/>
        </authorList>
    </citation>
    <scope>NUCLEOTIDE SEQUENCE</scope>
</reference>
<dbReference type="GO" id="GO:0046872">
    <property type="term" value="F:metal ion binding"/>
    <property type="evidence" value="ECO:0007669"/>
    <property type="project" value="UniProtKB-KW"/>
</dbReference>
<dbReference type="PROSITE" id="PS51007">
    <property type="entry name" value="CYTC"/>
    <property type="match status" value="1"/>
</dbReference>
<evidence type="ECO:0000256" key="1">
    <source>
        <dbReference type="ARBA" id="ARBA00022617"/>
    </source>
</evidence>
<keyword evidence="4" id="KW-1133">Transmembrane helix</keyword>
<name>A0A382B115_9ZZZZ</name>
<accession>A0A382B115</accession>
<organism evidence="6">
    <name type="scientific">marine metagenome</name>
    <dbReference type="NCBI Taxonomy" id="408172"/>
    <lineage>
        <taxon>unclassified sequences</taxon>
        <taxon>metagenomes</taxon>
        <taxon>ecological metagenomes</taxon>
    </lineage>
</organism>
<gene>
    <name evidence="6" type="ORF">METZ01_LOCUS160253</name>
</gene>
<keyword evidence="4" id="KW-0812">Transmembrane</keyword>
<dbReference type="GO" id="GO:0009055">
    <property type="term" value="F:electron transfer activity"/>
    <property type="evidence" value="ECO:0007669"/>
    <property type="project" value="InterPro"/>
</dbReference>
<dbReference type="EMBL" id="UINC01027703">
    <property type="protein sequence ID" value="SVB07399.1"/>
    <property type="molecule type" value="Genomic_DNA"/>
</dbReference>
<dbReference type="GO" id="GO:0020037">
    <property type="term" value="F:heme binding"/>
    <property type="evidence" value="ECO:0007669"/>
    <property type="project" value="InterPro"/>
</dbReference>
<sequence>MSNNGLNVRIAAPLVMVTVLLVVLLVSSGCYNSKTGEVKVGGAISFELPVFPETGSHAVQIFSEMHYSPSYRSQEVPRILPPEGSVPVTGAEVKVFDIEALKSLSIQDHMANYDGSRAAKIYAVNCQVCHGQSLQGDGLITTLNSARNDGSKAYSGAAPVNLISERVNDLSDGEIFGYITWGGRPGLAAASRGKDSTAIMPQFGYLLAEEQRWQLVQYIRDQNK</sequence>
<protein>
    <recommendedName>
        <fullName evidence="5">Cytochrome c domain-containing protein</fullName>
    </recommendedName>
</protein>
<evidence type="ECO:0000259" key="5">
    <source>
        <dbReference type="PROSITE" id="PS51007"/>
    </source>
</evidence>
<feature type="domain" description="Cytochrome c" evidence="5">
    <location>
        <begin position="113"/>
        <end position="223"/>
    </location>
</feature>
<feature type="transmembrane region" description="Helical" evidence="4">
    <location>
        <begin position="6"/>
        <end position="26"/>
    </location>
</feature>
<evidence type="ECO:0000256" key="2">
    <source>
        <dbReference type="ARBA" id="ARBA00022723"/>
    </source>
</evidence>
<dbReference type="Pfam" id="PF13442">
    <property type="entry name" value="Cytochrome_CBB3"/>
    <property type="match status" value="1"/>
</dbReference>